<dbReference type="InterPro" id="IPR045495">
    <property type="entry name" value="PI4K_N"/>
</dbReference>
<dbReference type="OrthoDB" id="10264149at2759"/>
<proteinExistence type="inferred from homology"/>
<dbReference type="InterPro" id="IPR000403">
    <property type="entry name" value="PI3/4_kinase_cat_dom"/>
</dbReference>
<dbReference type="PROSITE" id="PS00916">
    <property type="entry name" value="PI3_4_KINASE_2"/>
    <property type="match status" value="1"/>
</dbReference>
<dbReference type="PANTHER" id="PTHR10048">
    <property type="entry name" value="PHOSPHATIDYLINOSITOL KINASE"/>
    <property type="match status" value="1"/>
</dbReference>
<feature type="domain" description="PI3K/PI4K catalytic" evidence="8">
    <location>
        <begin position="1629"/>
        <end position="1892"/>
    </location>
</feature>
<dbReference type="GO" id="GO:0005886">
    <property type="term" value="C:plasma membrane"/>
    <property type="evidence" value="ECO:0007669"/>
    <property type="project" value="TreeGrafter"/>
</dbReference>
<dbReference type="InterPro" id="IPR001263">
    <property type="entry name" value="PI3K_accessory_dom"/>
</dbReference>
<dbReference type="InterPro" id="IPR016024">
    <property type="entry name" value="ARM-type_fold"/>
</dbReference>
<dbReference type="InterPro" id="IPR036940">
    <property type="entry name" value="PI3/4_kinase_cat_sf"/>
</dbReference>
<dbReference type="SUPFAM" id="SSF56112">
    <property type="entry name" value="Protein kinase-like (PK-like)"/>
    <property type="match status" value="1"/>
</dbReference>
<keyword evidence="6" id="KW-0418">Kinase</keyword>
<evidence type="ECO:0000259" key="8">
    <source>
        <dbReference type="PROSITE" id="PS50290"/>
    </source>
</evidence>
<dbReference type="SUPFAM" id="SSF48371">
    <property type="entry name" value="ARM repeat"/>
    <property type="match status" value="1"/>
</dbReference>
<sequence>MRFGGREGVKERLRAKALGKLAQFCSKQEFGGILEENEDKDDSLELLTHSLPVYYSTNTSKLYTIPVTLNEWEVLVALCECTPGTSTQAERLIKDVIGRYLLASPRQRMSETLEGRFRLRDLRQPNELLTLELMKFLIVACSKYARLTKMCSVVIDQYLREVSSLFNRKCSAVFSLVGFLNAFIMDNSALQLTQIVWKKLAGLFGDGSFVLLPETKLLADFSGEATVRYHDANKEISNSLFLDLMAQLQVSLASKIVSLPEDASSLSEYLLQVHSKNYMIQQEGSADRTDMSVSEEFYSTLNRNRSILTEMSFFALKHCINLEDLDLSTDVRAANSFNTRAFFLDFLCLILFFDNVASDLGQRFIQLVSDSIDRFLLSEIVSPKLVRSILCAGALLNFFTEETSLTLLRLFPALVSSPHISNAEVARITKIFTFGLIPLNEDAVVSTVYSVNNLLTVGDDGMPVQAVRERQFTNGTVTSAALADLQLRERAGTADTMQVINQISNRMALSSAENNHRSDEVTSATYHHLLFRNCITTMITIASHYGDQTITALTITVLTQKVNVISKELDVIIIDLLAELVSNISITELALMLKFYKLAYTQAKKQENKTLQESICEARIKISERLLSERSNSDLYRFTVANLLDSITACGEVEQSDPHRTDKEIARCAEDIGAYLRPLAAILPKPGSKPFCFDGDEALIRSFRNIWFNMTIHGFRCDSELVQKHYSCLLTIAYNSPPLASDFPSSNKEVSLDMNAVLRRHSSNTIHKKQKQAIAAYLSTNPVQARTLSTPKIMFLAATTLLETLRCEAGDCSKILRYYCDPSVVSSSIDKFIEALNLQLISKYTSIVQSKNSSLFGSLAIAHQLNDLLLHLSHRNRELQNAAFQSCDTFIKTIPSSLCHHHSLYTLLDLMTTLFDSVVDCETNKFQPHYEFVLKHSGTKVLIPDSALWRKTTLSRLHASSKDWVRIILDRANEDTKILLQSYISDLTHFDRSSTVEYGVSFAMEMAGSISLADEELSKLTYVGRERPSTIAAFISQHSWRSKNLVDTAIISSPQDIAQQIGTHVQNIRRSLNAEEPVAFKDITTFLDLSAASLLLGKFGASSLVYDLVHIPFSVFTSSAIKMATNIWLTVIKERPDLAHMLLVEVGYCWMKSIDDRRGLYSRNHDLAREENQMMEYAPYNKTAINRDALAASQSLQPHRHVIKFFKSHFEGTSFQSDHLLDVFTRWTLHGLNQLKDASMHPFARMARHDLLNFALSLLQSHSKQNTNYVPILAKAITNSGLSWFKRPIAWPFGSNQLKIKADLSCTVQLYSELNKVSTLMIRQCGSSFKLLQFFLLSEIWHIETWLAPLQRIAKLGEAEPNAELLKTAFIIDPQLALNLFERYPTTKLDTSLTSLVLEDPLMCVGVPEILDLYLLSNKTGSKAIDMHFVVYWCPVNPLKSINFFLPPWNDNTFILQYAVFSLESHDVNVTFFYVPQIVQCLRYDRTGYVTRLILDTANTSVLFAHQIIWNMLANSYKDDEGLEEDPIKPTLDGVRKAMIAAFDSHKFEFYEREFGFFNEVTGISGKLKPFIKKSKAEKKHKIDEEMSAIQLKPDVYLPSNPDGVVVDIDRKSGKPLQSHAKAPFMATFKIKKTVKDSETGRKKEIQLWQAAIFKVGDDCRQDVLALQLISMFRTIWSNIGLDIYVFPNRVTATAPGCGVIDVLPNSISRDMLGREAVNGLYEYFVTKFGREDTIEFQNARNNFVKSLAGYSVISYLLQFKDRHNGNIMYDDQGHCLHIDFGFIFDIVPGGVKFEAVPFKLTKEMVKVMGGSQDTQAYHDFEELCVKAYLSARPHMAAIIECVKPMLDSSMPCFKGLKTIKNLQNRFQPLKTDHEAALFMKSLIKRSYESLFTKGYDEFQRLTNGIPY</sequence>
<dbReference type="GO" id="GO:0046854">
    <property type="term" value="P:phosphatidylinositol phosphate biosynthetic process"/>
    <property type="evidence" value="ECO:0007669"/>
    <property type="project" value="InterPro"/>
</dbReference>
<dbReference type="Gene3D" id="1.25.40.70">
    <property type="entry name" value="Phosphatidylinositol 3-kinase, accessory domain (PIK)"/>
    <property type="match status" value="1"/>
</dbReference>
<gene>
    <name evidence="10" type="ORF">HG537_0E05720</name>
</gene>
<evidence type="ECO:0000256" key="2">
    <source>
        <dbReference type="ARBA" id="ARBA00006209"/>
    </source>
</evidence>
<dbReference type="GO" id="GO:0005524">
    <property type="term" value="F:ATP binding"/>
    <property type="evidence" value="ECO:0007669"/>
    <property type="project" value="UniProtKB-KW"/>
</dbReference>
<dbReference type="InterPro" id="IPR011009">
    <property type="entry name" value="Kinase-like_dom_sf"/>
</dbReference>
<dbReference type="Gene3D" id="3.30.1010.10">
    <property type="entry name" value="Phosphatidylinositol 3-kinase Catalytic Subunit, Chain A, domain 4"/>
    <property type="match status" value="1"/>
</dbReference>
<dbReference type="SMART" id="SM00145">
    <property type="entry name" value="PI3Ka"/>
    <property type="match status" value="1"/>
</dbReference>
<dbReference type="GO" id="GO:0005737">
    <property type="term" value="C:cytoplasm"/>
    <property type="evidence" value="ECO:0007669"/>
    <property type="project" value="TreeGrafter"/>
</dbReference>
<dbReference type="Pfam" id="PF19274">
    <property type="entry name" value="PI4K_N"/>
    <property type="match status" value="1"/>
</dbReference>
<evidence type="ECO:0000313" key="11">
    <source>
        <dbReference type="Proteomes" id="UP000510647"/>
    </source>
</evidence>
<comment type="catalytic activity">
    <reaction evidence="1">
        <text>a 1,2-diacyl-sn-glycero-3-phospho-(1D-myo-inositol) + ATP = a 1,2-diacyl-sn-glycero-3-phospho-(1D-myo-inositol 4-phosphate) + ADP + H(+)</text>
        <dbReference type="Rhea" id="RHEA:19877"/>
        <dbReference type="ChEBI" id="CHEBI:15378"/>
        <dbReference type="ChEBI" id="CHEBI:30616"/>
        <dbReference type="ChEBI" id="CHEBI:57880"/>
        <dbReference type="ChEBI" id="CHEBI:58178"/>
        <dbReference type="ChEBI" id="CHEBI:456216"/>
        <dbReference type="EC" id="2.7.1.67"/>
    </reaction>
</comment>
<dbReference type="EMBL" id="CP059271">
    <property type="protein sequence ID" value="QLQ81217.1"/>
    <property type="molecule type" value="Genomic_DNA"/>
</dbReference>
<dbReference type="GO" id="GO:0048015">
    <property type="term" value="P:phosphatidylinositol-mediated signaling"/>
    <property type="evidence" value="ECO:0007669"/>
    <property type="project" value="TreeGrafter"/>
</dbReference>
<evidence type="ECO:0000256" key="3">
    <source>
        <dbReference type="ARBA" id="ARBA00012169"/>
    </source>
</evidence>
<dbReference type="Gene3D" id="1.10.1070.11">
    <property type="entry name" value="Phosphatidylinositol 3-/4-kinase, catalytic domain"/>
    <property type="match status" value="1"/>
</dbReference>
<name>A0A7H9HWQ9_9SACH</name>
<dbReference type="InterPro" id="IPR018936">
    <property type="entry name" value="PI3/4_kinase_CS"/>
</dbReference>
<dbReference type="PROSITE" id="PS50290">
    <property type="entry name" value="PI3_4_KINASE_3"/>
    <property type="match status" value="1"/>
</dbReference>
<keyword evidence="7" id="KW-0067">ATP-binding</keyword>
<dbReference type="Proteomes" id="UP000510647">
    <property type="component" value="Chromosome 5"/>
</dbReference>
<protein>
    <recommendedName>
        <fullName evidence="3">1-phosphatidylinositol 4-kinase</fullName>
        <ecNumber evidence="3">2.7.1.67</ecNumber>
    </recommendedName>
</protein>
<evidence type="ECO:0000313" key="10">
    <source>
        <dbReference type="EMBL" id="QLQ81217.1"/>
    </source>
</evidence>
<dbReference type="Pfam" id="PF00613">
    <property type="entry name" value="PI3Ka"/>
    <property type="match status" value="1"/>
</dbReference>
<keyword evidence="5" id="KW-0547">Nucleotide-binding</keyword>
<dbReference type="PROSITE" id="PS00915">
    <property type="entry name" value="PI3_4_KINASE_1"/>
    <property type="match status" value="1"/>
</dbReference>
<dbReference type="SMART" id="SM00146">
    <property type="entry name" value="PI3Kc"/>
    <property type="match status" value="1"/>
</dbReference>
<evidence type="ECO:0000256" key="5">
    <source>
        <dbReference type="ARBA" id="ARBA00022741"/>
    </source>
</evidence>
<reference evidence="10 11" key="1">
    <citation type="submission" date="2020-06" db="EMBL/GenBank/DDBJ databases">
        <title>The yeast mating-type switching endonuclease HO is a domesticated member of an unorthodox homing genetic element family.</title>
        <authorList>
            <person name="Coughlan A.Y."/>
            <person name="Lombardi L."/>
            <person name="Braun-Galleani S."/>
            <person name="Martos A.R."/>
            <person name="Galeote V."/>
            <person name="Bigey F."/>
            <person name="Dequin S."/>
            <person name="Byrne K.P."/>
            <person name="Wolfe K.H."/>
        </authorList>
    </citation>
    <scope>NUCLEOTIDE SEQUENCE [LARGE SCALE GENOMIC DNA]</scope>
    <source>
        <strain evidence="10 11">CBS2947</strain>
    </source>
</reference>
<keyword evidence="11" id="KW-1185">Reference proteome</keyword>
<dbReference type="InterPro" id="IPR015433">
    <property type="entry name" value="PI3/4_kinase"/>
</dbReference>
<evidence type="ECO:0000256" key="6">
    <source>
        <dbReference type="ARBA" id="ARBA00022777"/>
    </source>
</evidence>
<dbReference type="Pfam" id="PF00454">
    <property type="entry name" value="PI3_PI4_kinase"/>
    <property type="match status" value="1"/>
</dbReference>
<evidence type="ECO:0000259" key="9">
    <source>
        <dbReference type="PROSITE" id="PS51545"/>
    </source>
</evidence>
<evidence type="ECO:0000256" key="7">
    <source>
        <dbReference type="ARBA" id="ARBA00022840"/>
    </source>
</evidence>
<dbReference type="FunFam" id="1.10.1070.11:FF:000022">
    <property type="entry name" value="Phosphatidylinositol 4-kinase stt4"/>
    <property type="match status" value="1"/>
</dbReference>
<accession>A0A7H9HWQ9</accession>
<dbReference type="PANTHER" id="PTHR10048:SF15">
    <property type="entry name" value="PHOSPHATIDYLINOSITOL 4-KINASE ALPHA"/>
    <property type="match status" value="1"/>
</dbReference>
<dbReference type="EC" id="2.7.1.67" evidence="3"/>
<dbReference type="FunFam" id="1.25.40.70:FF:000011">
    <property type="entry name" value="Phosphatidylinositol 4-kinase alpha"/>
    <property type="match status" value="1"/>
</dbReference>
<evidence type="ECO:0000256" key="1">
    <source>
        <dbReference type="ARBA" id="ARBA00001686"/>
    </source>
</evidence>
<dbReference type="FunFam" id="3.30.1010.10:FF:000014">
    <property type="entry name" value="Phosphatidylinositol 4-kinase STT4"/>
    <property type="match status" value="1"/>
</dbReference>
<comment type="similarity">
    <text evidence="2">Belongs to the PI3/PI4-kinase family. Type III PI4K subfamily.</text>
</comment>
<dbReference type="GO" id="GO:0004430">
    <property type="term" value="F:1-phosphatidylinositol 4-kinase activity"/>
    <property type="evidence" value="ECO:0007669"/>
    <property type="project" value="UniProtKB-EC"/>
</dbReference>
<organism evidence="10 11">
    <name type="scientific">Torulaspora globosa</name>
    <dbReference type="NCBI Taxonomy" id="48254"/>
    <lineage>
        <taxon>Eukaryota</taxon>
        <taxon>Fungi</taxon>
        <taxon>Dikarya</taxon>
        <taxon>Ascomycota</taxon>
        <taxon>Saccharomycotina</taxon>
        <taxon>Saccharomycetes</taxon>
        <taxon>Saccharomycetales</taxon>
        <taxon>Saccharomycetaceae</taxon>
        <taxon>Torulaspora</taxon>
    </lineage>
</organism>
<keyword evidence="4" id="KW-0808">Transferase</keyword>
<evidence type="ECO:0000256" key="4">
    <source>
        <dbReference type="ARBA" id="ARBA00022679"/>
    </source>
</evidence>
<dbReference type="PROSITE" id="PS51545">
    <property type="entry name" value="PIK_HELICAL"/>
    <property type="match status" value="1"/>
</dbReference>
<feature type="domain" description="PIK helical" evidence="9">
    <location>
        <begin position="1352"/>
        <end position="1538"/>
    </location>
</feature>
<dbReference type="CDD" id="cd05167">
    <property type="entry name" value="PI4Kc_III_alpha"/>
    <property type="match status" value="1"/>
</dbReference>
<dbReference type="InterPro" id="IPR042236">
    <property type="entry name" value="PI3K_accessory_sf"/>
</dbReference>